<keyword evidence="4" id="KW-1185">Reference proteome</keyword>
<accession>A0A072PNG2</accession>
<dbReference type="Pfam" id="PF07529">
    <property type="entry name" value="HSA"/>
    <property type="match status" value="1"/>
</dbReference>
<dbReference type="Proteomes" id="UP000027920">
    <property type="component" value="Unassembled WGS sequence"/>
</dbReference>
<evidence type="ECO:0000313" key="3">
    <source>
        <dbReference type="EMBL" id="KEF61426.1"/>
    </source>
</evidence>
<feature type="domain" description="HSA" evidence="2">
    <location>
        <begin position="187"/>
        <end position="221"/>
    </location>
</feature>
<dbReference type="EMBL" id="AMGV01000002">
    <property type="protein sequence ID" value="KEF61426.1"/>
    <property type="molecule type" value="Genomic_DNA"/>
</dbReference>
<feature type="region of interest" description="Disordered" evidence="1">
    <location>
        <begin position="297"/>
        <end position="327"/>
    </location>
</feature>
<dbReference type="HOGENOM" id="CLU_850017_0_0_1"/>
<dbReference type="RefSeq" id="XP_013264016.1">
    <property type="nucleotide sequence ID" value="XM_013408562.1"/>
</dbReference>
<organism evidence="3 4">
    <name type="scientific">Exophiala aquamarina CBS 119918</name>
    <dbReference type="NCBI Taxonomy" id="1182545"/>
    <lineage>
        <taxon>Eukaryota</taxon>
        <taxon>Fungi</taxon>
        <taxon>Dikarya</taxon>
        <taxon>Ascomycota</taxon>
        <taxon>Pezizomycotina</taxon>
        <taxon>Eurotiomycetes</taxon>
        <taxon>Chaetothyriomycetidae</taxon>
        <taxon>Chaetothyriales</taxon>
        <taxon>Herpotrichiellaceae</taxon>
        <taxon>Exophiala</taxon>
    </lineage>
</organism>
<evidence type="ECO:0000256" key="1">
    <source>
        <dbReference type="SAM" id="MobiDB-lite"/>
    </source>
</evidence>
<dbReference type="InterPro" id="IPR014012">
    <property type="entry name" value="HSA_dom"/>
</dbReference>
<dbReference type="OrthoDB" id="4161811at2759"/>
<evidence type="ECO:0000313" key="4">
    <source>
        <dbReference type="Proteomes" id="UP000027920"/>
    </source>
</evidence>
<comment type="caution">
    <text evidence="3">The sequence shown here is derived from an EMBL/GenBank/DDBJ whole genome shotgun (WGS) entry which is preliminary data.</text>
</comment>
<dbReference type="GeneID" id="25277932"/>
<dbReference type="AlphaFoldDB" id="A0A072PNG2"/>
<dbReference type="VEuPathDB" id="FungiDB:A1O9_02992"/>
<reference evidence="3 4" key="1">
    <citation type="submission" date="2013-03" db="EMBL/GenBank/DDBJ databases">
        <title>The Genome Sequence of Exophiala aquamarina CBS 119918.</title>
        <authorList>
            <consortium name="The Broad Institute Genomics Platform"/>
            <person name="Cuomo C."/>
            <person name="de Hoog S."/>
            <person name="Gorbushina A."/>
            <person name="Walker B."/>
            <person name="Young S.K."/>
            <person name="Zeng Q."/>
            <person name="Gargeya S."/>
            <person name="Fitzgerald M."/>
            <person name="Haas B."/>
            <person name="Abouelleil A."/>
            <person name="Allen A.W."/>
            <person name="Alvarado L."/>
            <person name="Arachchi H.M."/>
            <person name="Berlin A.M."/>
            <person name="Chapman S.B."/>
            <person name="Gainer-Dewar J."/>
            <person name="Goldberg J."/>
            <person name="Griggs A."/>
            <person name="Gujja S."/>
            <person name="Hansen M."/>
            <person name="Howarth C."/>
            <person name="Imamovic A."/>
            <person name="Ireland A."/>
            <person name="Larimer J."/>
            <person name="McCowan C."/>
            <person name="Murphy C."/>
            <person name="Pearson M."/>
            <person name="Poon T.W."/>
            <person name="Priest M."/>
            <person name="Roberts A."/>
            <person name="Saif S."/>
            <person name="Shea T."/>
            <person name="Sisk P."/>
            <person name="Sykes S."/>
            <person name="Wortman J."/>
            <person name="Nusbaum C."/>
            <person name="Birren B."/>
        </authorList>
    </citation>
    <scope>NUCLEOTIDE SEQUENCE [LARGE SCALE GENOMIC DNA]</scope>
    <source>
        <strain evidence="3 4">CBS 119918</strain>
    </source>
</reference>
<name>A0A072PNG2_9EURO</name>
<sequence>MAPLTPAMRLDHARNGKAPQRRRPPPVEIKKTVPIPKTDEQRSRHVTSLGRSDSPINDTHAIFPYHIDEENEIIYKRANDGTWTQGVPSAAEREDDNPGKLVRWAEVPQTLEFNYDWTMTKIAAECRDVDLRRVVNHLMRVRTAHDIAEYPIRIAPVLDFDLPEEPKPVYGAEAILNADGSYAILVNWDYLLRDIKDTSRLMQDRRRWNMQGMRKVARWCAWGRSQLIENRTAFVEDIDRGYVIEKGLDGLFLSQVRLGYRREEDCYWGNVTGPWDPESRTEHDKSVTAGREDCAGRMAEASYHKNGQRSSGKGNQHCGTSTASSSS</sequence>
<gene>
    <name evidence="3" type="ORF">A1O9_02992</name>
</gene>
<feature type="compositionally biased region" description="Polar residues" evidence="1">
    <location>
        <begin position="308"/>
        <end position="327"/>
    </location>
</feature>
<proteinExistence type="predicted"/>
<evidence type="ECO:0000259" key="2">
    <source>
        <dbReference type="Pfam" id="PF07529"/>
    </source>
</evidence>
<feature type="region of interest" description="Disordered" evidence="1">
    <location>
        <begin position="1"/>
        <end position="53"/>
    </location>
</feature>
<protein>
    <recommendedName>
        <fullName evidence="2">HSA domain-containing protein</fullName>
    </recommendedName>
</protein>